<feature type="compositionally biased region" description="Basic residues" evidence="2">
    <location>
        <begin position="325"/>
        <end position="336"/>
    </location>
</feature>
<gene>
    <name evidence="4" type="ORF">FRACYDRAFT_268324</name>
</gene>
<feature type="region of interest" description="Disordered" evidence="2">
    <location>
        <begin position="309"/>
        <end position="346"/>
    </location>
</feature>
<accession>A0A1E7FKA3</accession>
<keyword evidence="1" id="KW-0863">Zinc-finger</keyword>
<keyword evidence="5" id="KW-1185">Reference proteome</keyword>
<dbReference type="GO" id="GO:0003676">
    <property type="term" value="F:nucleic acid binding"/>
    <property type="evidence" value="ECO:0007669"/>
    <property type="project" value="InterPro"/>
</dbReference>
<reference evidence="4 5" key="1">
    <citation type="submission" date="2016-09" db="EMBL/GenBank/DDBJ databases">
        <title>Extensive genetic diversity and differential bi-allelic expression allows diatom success in the polar Southern Ocean.</title>
        <authorList>
            <consortium name="DOE Joint Genome Institute"/>
            <person name="Mock T."/>
            <person name="Otillar R.P."/>
            <person name="Strauss J."/>
            <person name="Dupont C."/>
            <person name="Frickenhaus S."/>
            <person name="Maumus F."/>
            <person name="Mcmullan M."/>
            <person name="Sanges R."/>
            <person name="Schmutz J."/>
            <person name="Toseland A."/>
            <person name="Valas R."/>
            <person name="Veluchamy A."/>
            <person name="Ward B.J."/>
            <person name="Allen A."/>
            <person name="Barry K."/>
            <person name="Falciatore A."/>
            <person name="Ferrante M."/>
            <person name="Fortunato A.E."/>
            <person name="Gloeckner G."/>
            <person name="Gruber A."/>
            <person name="Hipkin R."/>
            <person name="Janech M."/>
            <person name="Kroth P."/>
            <person name="Leese F."/>
            <person name="Lindquist E."/>
            <person name="Lyon B.R."/>
            <person name="Martin J."/>
            <person name="Mayer C."/>
            <person name="Parker M."/>
            <person name="Quesneville H."/>
            <person name="Raymond J."/>
            <person name="Uhlig C."/>
            <person name="Valentin K.U."/>
            <person name="Worden A.Z."/>
            <person name="Armbrust E.V."/>
            <person name="Bowler C."/>
            <person name="Green B."/>
            <person name="Moulton V."/>
            <person name="Van Oosterhout C."/>
            <person name="Grigoriev I."/>
        </authorList>
    </citation>
    <scope>NUCLEOTIDE SEQUENCE [LARGE SCALE GENOMIC DNA]</scope>
    <source>
        <strain evidence="4 5">CCMP1102</strain>
    </source>
</reference>
<dbReference type="SUPFAM" id="SSF57756">
    <property type="entry name" value="Retrovirus zinc finger-like domains"/>
    <property type="match status" value="1"/>
</dbReference>
<dbReference type="InterPro" id="IPR036875">
    <property type="entry name" value="Znf_CCHC_sf"/>
</dbReference>
<evidence type="ECO:0000259" key="3">
    <source>
        <dbReference type="PROSITE" id="PS50158"/>
    </source>
</evidence>
<dbReference type="GO" id="GO:0008270">
    <property type="term" value="F:zinc ion binding"/>
    <property type="evidence" value="ECO:0007669"/>
    <property type="project" value="UniProtKB-KW"/>
</dbReference>
<sequence length="354" mass="40085">MLDNDTDLKWNHVDATNNYNNNNAAAITNNNRRPIIECWSRCNLHEIDTMVDRLSQEVQVVVQQQQHQSEEKYDNEDESFSSSISTTTTTTLNVINSPPILAVVGIHLCKTLSPTCIGIVNALGPTICPFLVLAPCCLPRSVIRPSKKLRSNNLVINNKKKSSTIEIRQYETPEERENRNIAKIRRDAAMLRGKVGRGEKKNANIIRPVTRGDQALAILSHEDDDDDDDNSSSNATNECCWKCGEHGHVKANCPSTQSTGKPQLILPPQLILDVSDVFLKREEERPFLSYCNLLKTSIQRSHVLLEETDLKNNHEDDTKNENNKSKKNSHKNKNKHQANNWNNERKSVYIVART</sequence>
<dbReference type="KEGG" id="fcy:FRACYDRAFT_268324"/>
<dbReference type="AlphaFoldDB" id="A0A1E7FKA3"/>
<dbReference type="OrthoDB" id="206598at2759"/>
<feature type="compositionally biased region" description="Basic and acidic residues" evidence="2">
    <location>
        <begin position="309"/>
        <end position="324"/>
    </location>
</feature>
<protein>
    <recommendedName>
        <fullName evidence="3">CCHC-type domain-containing protein</fullName>
    </recommendedName>
</protein>
<feature type="domain" description="CCHC-type" evidence="3">
    <location>
        <begin position="240"/>
        <end position="255"/>
    </location>
</feature>
<proteinExistence type="predicted"/>
<evidence type="ECO:0000256" key="1">
    <source>
        <dbReference type="PROSITE-ProRule" id="PRU00047"/>
    </source>
</evidence>
<dbReference type="InParanoid" id="A0A1E7FKA3"/>
<evidence type="ECO:0000313" key="5">
    <source>
        <dbReference type="Proteomes" id="UP000095751"/>
    </source>
</evidence>
<evidence type="ECO:0000313" key="4">
    <source>
        <dbReference type="EMBL" id="OEU18485.1"/>
    </source>
</evidence>
<evidence type="ECO:0000256" key="2">
    <source>
        <dbReference type="SAM" id="MobiDB-lite"/>
    </source>
</evidence>
<keyword evidence="1" id="KW-0862">Zinc</keyword>
<dbReference type="PROSITE" id="PS50158">
    <property type="entry name" value="ZF_CCHC"/>
    <property type="match status" value="1"/>
</dbReference>
<organism evidence="4 5">
    <name type="scientific">Fragilariopsis cylindrus CCMP1102</name>
    <dbReference type="NCBI Taxonomy" id="635003"/>
    <lineage>
        <taxon>Eukaryota</taxon>
        <taxon>Sar</taxon>
        <taxon>Stramenopiles</taxon>
        <taxon>Ochrophyta</taxon>
        <taxon>Bacillariophyta</taxon>
        <taxon>Bacillariophyceae</taxon>
        <taxon>Bacillariophycidae</taxon>
        <taxon>Bacillariales</taxon>
        <taxon>Bacillariaceae</taxon>
        <taxon>Fragilariopsis</taxon>
    </lineage>
</organism>
<name>A0A1E7FKA3_9STRA</name>
<dbReference type="EMBL" id="KV784356">
    <property type="protein sequence ID" value="OEU18485.1"/>
    <property type="molecule type" value="Genomic_DNA"/>
</dbReference>
<dbReference type="SMART" id="SM00343">
    <property type="entry name" value="ZnF_C2HC"/>
    <property type="match status" value="1"/>
</dbReference>
<dbReference type="Proteomes" id="UP000095751">
    <property type="component" value="Unassembled WGS sequence"/>
</dbReference>
<keyword evidence="1" id="KW-0479">Metal-binding</keyword>
<dbReference type="InterPro" id="IPR001878">
    <property type="entry name" value="Znf_CCHC"/>
</dbReference>